<dbReference type="AlphaFoldDB" id="A0A285TMR6"/>
<evidence type="ECO:0000313" key="2">
    <source>
        <dbReference type="Proteomes" id="UP000219331"/>
    </source>
</evidence>
<reference evidence="1 2" key="1">
    <citation type="submission" date="2017-08" db="EMBL/GenBank/DDBJ databases">
        <authorList>
            <person name="de Groot N.N."/>
        </authorList>
    </citation>
    <scope>NUCLEOTIDE SEQUENCE [LARGE SCALE GENOMIC DNA]</scope>
    <source>
        <strain evidence="1 2">USBA 352</strain>
    </source>
</reference>
<accession>A0A285TMR6</accession>
<gene>
    <name evidence="1" type="ORF">SAMN05421512_11395</name>
</gene>
<protein>
    <submittedName>
        <fullName evidence="1">Uncharacterized protein</fullName>
    </submittedName>
</protein>
<keyword evidence="2" id="KW-1185">Reference proteome</keyword>
<proteinExistence type="predicted"/>
<sequence>MAVRIALFFGLVLGLAGVTTAMGTVVVEPAGGACESYKTC</sequence>
<dbReference type="RefSeq" id="WP_279626334.1">
    <property type="nucleotide sequence ID" value="NZ_MBQE01000001.1"/>
</dbReference>
<dbReference type="Proteomes" id="UP000219331">
    <property type="component" value="Unassembled WGS sequence"/>
</dbReference>
<name>A0A285TMR6_9HYPH</name>
<evidence type="ECO:0000313" key="1">
    <source>
        <dbReference type="EMBL" id="SOC23891.1"/>
    </source>
</evidence>
<organism evidence="1 2">
    <name type="scientific">Stappia indica</name>
    <dbReference type="NCBI Taxonomy" id="538381"/>
    <lineage>
        <taxon>Bacteria</taxon>
        <taxon>Pseudomonadati</taxon>
        <taxon>Pseudomonadota</taxon>
        <taxon>Alphaproteobacteria</taxon>
        <taxon>Hyphomicrobiales</taxon>
        <taxon>Stappiaceae</taxon>
        <taxon>Stappia</taxon>
    </lineage>
</organism>
<dbReference type="EMBL" id="OBML01000013">
    <property type="protein sequence ID" value="SOC23891.1"/>
    <property type="molecule type" value="Genomic_DNA"/>
</dbReference>